<keyword evidence="3" id="KW-1185">Reference proteome</keyword>
<proteinExistence type="predicted"/>
<dbReference type="NCBIfam" id="NF040661">
    <property type="entry name" value="Osc7112_2153fam"/>
    <property type="match status" value="1"/>
</dbReference>
<dbReference type="EMBL" id="NXIB02000123">
    <property type="protein sequence ID" value="PHX54116.1"/>
    <property type="molecule type" value="Genomic_DNA"/>
</dbReference>
<keyword evidence="1" id="KW-0732">Signal</keyword>
<accession>A0A2G4EXB5</accession>
<dbReference type="OrthoDB" id="465451at2"/>
<dbReference type="Proteomes" id="UP000226442">
    <property type="component" value="Unassembled WGS sequence"/>
</dbReference>
<feature type="signal peptide" evidence="1">
    <location>
        <begin position="1"/>
        <end position="28"/>
    </location>
</feature>
<sequence length="75" mass="8034">MKPTVLISSTILAAITVLGLGKASQALSTPATVKSTVNNEVSMLFPSNLVVRWCTDTNRAQYPCPRLVMPQDSAE</sequence>
<protein>
    <submittedName>
        <fullName evidence="2">Uncharacterized protein</fullName>
    </submittedName>
</protein>
<comment type="caution">
    <text evidence="2">The sequence shown here is derived from an EMBL/GenBank/DDBJ whole genome shotgun (WGS) entry which is preliminary data.</text>
</comment>
<evidence type="ECO:0000313" key="2">
    <source>
        <dbReference type="EMBL" id="PHX54116.1"/>
    </source>
</evidence>
<name>A0A2G4EXB5_9CYAN</name>
<feature type="chain" id="PRO_5013565847" evidence="1">
    <location>
        <begin position="29"/>
        <end position="75"/>
    </location>
</feature>
<dbReference type="RefSeq" id="WP_096830250.1">
    <property type="nucleotide sequence ID" value="NZ_NXIB02000123.1"/>
</dbReference>
<gene>
    <name evidence="2" type="ORF">CP500_017790</name>
</gene>
<evidence type="ECO:0000313" key="3">
    <source>
        <dbReference type="Proteomes" id="UP000226442"/>
    </source>
</evidence>
<organism evidence="2 3">
    <name type="scientific">Tychonema bourrellyi FEM_GT703</name>
    <dbReference type="NCBI Taxonomy" id="2040638"/>
    <lineage>
        <taxon>Bacteria</taxon>
        <taxon>Bacillati</taxon>
        <taxon>Cyanobacteriota</taxon>
        <taxon>Cyanophyceae</taxon>
        <taxon>Oscillatoriophycideae</taxon>
        <taxon>Oscillatoriales</taxon>
        <taxon>Microcoleaceae</taxon>
        <taxon>Tychonema</taxon>
    </lineage>
</organism>
<dbReference type="AlphaFoldDB" id="A0A2G4EXB5"/>
<evidence type="ECO:0000256" key="1">
    <source>
        <dbReference type="SAM" id="SignalP"/>
    </source>
</evidence>
<reference evidence="2" key="1">
    <citation type="submission" date="2017-10" db="EMBL/GenBank/DDBJ databases">
        <title>Draft genome sequence of the planktic cyanobacteria Tychonema bourrellyi isolated from alpine lentic freshwater.</title>
        <authorList>
            <person name="Tett A."/>
            <person name="Armanini F."/>
            <person name="Asnicar F."/>
            <person name="Boscaini A."/>
            <person name="Pasolli E."/>
            <person name="Zolfo M."/>
            <person name="Donati C."/>
            <person name="Salmaso N."/>
            <person name="Segata N."/>
        </authorList>
    </citation>
    <scope>NUCLEOTIDE SEQUENCE</scope>
    <source>
        <strain evidence="2">FEM_GT703</strain>
    </source>
</reference>